<dbReference type="PANTHER" id="PTHR36216:SF1">
    <property type="entry name" value="HTH ARSR-TYPE DOMAIN-CONTAINING PROTEIN"/>
    <property type="match status" value="1"/>
</dbReference>
<evidence type="ECO:0000259" key="1">
    <source>
        <dbReference type="Pfam" id="PF12802"/>
    </source>
</evidence>
<dbReference type="Proteomes" id="UP000614221">
    <property type="component" value="Unassembled WGS sequence"/>
</dbReference>
<dbReference type="CDD" id="cd00090">
    <property type="entry name" value="HTH_ARSR"/>
    <property type="match status" value="1"/>
</dbReference>
<accession>A0A830EJV6</accession>
<dbReference type="InterPro" id="IPR056504">
    <property type="entry name" value="HTH_HVO_0163_N"/>
</dbReference>
<evidence type="ECO:0000313" key="3">
    <source>
        <dbReference type="EMBL" id="GGK52607.1"/>
    </source>
</evidence>
<comment type="caution">
    <text evidence="3">The sequence shown here is derived from an EMBL/GenBank/DDBJ whole genome shotgun (WGS) entry which is preliminary data.</text>
</comment>
<dbReference type="Gene3D" id="1.10.10.10">
    <property type="entry name" value="Winged helix-like DNA-binding domain superfamily/Winged helix DNA-binding domain"/>
    <property type="match status" value="2"/>
</dbReference>
<proteinExistence type="predicted"/>
<dbReference type="EMBL" id="BMPD01000001">
    <property type="protein sequence ID" value="GGK52607.1"/>
    <property type="molecule type" value="Genomic_DNA"/>
</dbReference>
<reference evidence="3" key="2">
    <citation type="submission" date="2020-09" db="EMBL/GenBank/DDBJ databases">
        <authorList>
            <person name="Sun Q."/>
            <person name="Ohkuma M."/>
        </authorList>
    </citation>
    <scope>NUCLEOTIDE SEQUENCE</scope>
    <source>
        <strain evidence="3">JCM 19018</strain>
    </source>
</reference>
<dbReference type="AlphaFoldDB" id="A0A830EJV6"/>
<gene>
    <name evidence="3" type="ORF">GCM10009067_01260</name>
</gene>
<dbReference type="InterPro" id="IPR036388">
    <property type="entry name" value="WH-like_DNA-bd_sf"/>
</dbReference>
<protein>
    <submittedName>
        <fullName evidence="3">MarR family transcriptional regulator</fullName>
    </submittedName>
</protein>
<dbReference type="InterPro" id="IPR000835">
    <property type="entry name" value="HTH_MarR-typ"/>
</dbReference>
<feature type="domain" description="HTH marR-type" evidence="1">
    <location>
        <begin position="118"/>
        <end position="161"/>
    </location>
</feature>
<evidence type="ECO:0000313" key="4">
    <source>
        <dbReference type="Proteomes" id="UP000614221"/>
    </source>
</evidence>
<sequence>MTREGDVDEDKRATLRRFAALGAASPFARFGDSGSESDAPDAIAGYVSTHPGTHFSKLRDDLKLGTGEAQHHLHRLENEGVVISQKDGDYRRYFPAGQFSEFEQVALGYLRRSTARGMLVTLLRRPDVTASELASELDVSRPTVSNYAADLESAGLLSREDGYAVTEPETMLTLLIRYADSFGDDVAALAGEADSLLRYDP</sequence>
<dbReference type="SUPFAM" id="SSF46785">
    <property type="entry name" value="Winged helix' DNA-binding domain"/>
    <property type="match status" value="2"/>
</dbReference>
<dbReference type="RefSeq" id="WP_188974530.1">
    <property type="nucleotide sequence ID" value="NZ_BMPD01000001.1"/>
</dbReference>
<reference evidence="3" key="1">
    <citation type="journal article" date="2014" name="Int. J. Syst. Evol. Microbiol.">
        <title>Complete genome sequence of Corynebacterium casei LMG S-19264T (=DSM 44701T), isolated from a smear-ripened cheese.</title>
        <authorList>
            <consortium name="US DOE Joint Genome Institute (JGI-PGF)"/>
            <person name="Walter F."/>
            <person name="Albersmeier A."/>
            <person name="Kalinowski J."/>
            <person name="Ruckert C."/>
        </authorList>
    </citation>
    <scope>NUCLEOTIDE SEQUENCE</scope>
    <source>
        <strain evidence="3">JCM 19018</strain>
    </source>
</reference>
<evidence type="ECO:0000259" key="2">
    <source>
        <dbReference type="Pfam" id="PF24266"/>
    </source>
</evidence>
<dbReference type="GO" id="GO:0003700">
    <property type="term" value="F:DNA-binding transcription factor activity"/>
    <property type="evidence" value="ECO:0007669"/>
    <property type="project" value="InterPro"/>
</dbReference>
<feature type="domain" description="HVO-0163 N-terminal HTH" evidence="2">
    <location>
        <begin position="38"/>
        <end position="107"/>
    </location>
</feature>
<dbReference type="InterPro" id="IPR011991">
    <property type="entry name" value="ArsR-like_HTH"/>
</dbReference>
<dbReference type="PANTHER" id="PTHR36216">
    <property type="entry name" value="TRANSCRIPTIONAL REGULATOR, TRMB"/>
    <property type="match status" value="1"/>
</dbReference>
<name>A0A830EJV6_9EURY</name>
<dbReference type="InterPro" id="IPR036390">
    <property type="entry name" value="WH_DNA-bd_sf"/>
</dbReference>
<dbReference type="OrthoDB" id="156316at2157"/>
<dbReference type="Pfam" id="PF12802">
    <property type="entry name" value="MarR_2"/>
    <property type="match status" value="1"/>
</dbReference>
<dbReference type="Pfam" id="PF24266">
    <property type="entry name" value="HTH_HVO_0163_N"/>
    <property type="match status" value="1"/>
</dbReference>
<organism evidence="3 4">
    <name type="scientific">Haloarcula sebkhae</name>
    <dbReference type="NCBI Taxonomy" id="932660"/>
    <lineage>
        <taxon>Archaea</taxon>
        <taxon>Methanobacteriati</taxon>
        <taxon>Methanobacteriota</taxon>
        <taxon>Stenosarchaea group</taxon>
        <taxon>Halobacteria</taxon>
        <taxon>Halobacteriales</taxon>
        <taxon>Haloarculaceae</taxon>
        <taxon>Haloarcula</taxon>
    </lineage>
</organism>